<accession>A0A2A9FFR7</accession>
<dbReference type="Gene3D" id="1.10.10.10">
    <property type="entry name" value="Winged helix-like DNA-binding domain superfamily/Winged helix DNA-binding domain"/>
    <property type="match status" value="1"/>
</dbReference>
<keyword evidence="2" id="KW-0808">Transferase</keyword>
<dbReference type="Proteomes" id="UP000243542">
    <property type="component" value="Unassembled WGS sequence"/>
</dbReference>
<dbReference type="Gene3D" id="3.40.50.150">
    <property type="entry name" value="Vaccinia Virus protein VP39"/>
    <property type="match status" value="1"/>
</dbReference>
<dbReference type="EMBL" id="PDJK01000002">
    <property type="protein sequence ID" value="PFG49412.1"/>
    <property type="molecule type" value="Genomic_DNA"/>
</dbReference>
<keyword evidence="2" id="KW-0489">Methyltransferase</keyword>
<dbReference type="GO" id="GO:0032259">
    <property type="term" value="P:methylation"/>
    <property type="evidence" value="ECO:0007669"/>
    <property type="project" value="UniProtKB-KW"/>
</dbReference>
<dbReference type="AlphaFoldDB" id="A0A2A9FFR7"/>
<dbReference type="InterPro" id="IPR036388">
    <property type="entry name" value="WH-like_DNA-bd_sf"/>
</dbReference>
<dbReference type="GO" id="GO:0008168">
    <property type="term" value="F:methyltransferase activity"/>
    <property type="evidence" value="ECO:0007669"/>
    <property type="project" value="UniProtKB-KW"/>
</dbReference>
<dbReference type="InterPro" id="IPR036390">
    <property type="entry name" value="WH_DNA-bd_sf"/>
</dbReference>
<gene>
    <name evidence="2" type="ORF">ATK36_4566</name>
</gene>
<protein>
    <submittedName>
        <fullName evidence="2">2-ketoarginine methyltransferase</fullName>
    </submittedName>
</protein>
<name>A0A2A9FFR7_9PSEU</name>
<evidence type="ECO:0000313" key="3">
    <source>
        <dbReference type="Proteomes" id="UP000243542"/>
    </source>
</evidence>
<comment type="caution">
    <text evidence="2">The sequence shown here is derived from an EMBL/GenBank/DDBJ whole genome shotgun (WGS) entry which is preliminary data.</text>
</comment>
<dbReference type="RefSeq" id="WP_098513317.1">
    <property type="nucleotide sequence ID" value="NZ_JBIAKZ010000018.1"/>
</dbReference>
<dbReference type="CDD" id="cd02440">
    <property type="entry name" value="AdoMet_MTases"/>
    <property type="match status" value="1"/>
</dbReference>
<dbReference type="InterPro" id="IPR041698">
    <property type="entry name" value="Methyltransf_25"/>
</dbReference>
<evidence type="ECO:0000259" key="1">
    <source>
        <dbReference type="Pfam" id="PF13649"/>
    </source>
</evidence>
<evidence type="ECO:0000313" key="2">
    <source>
        <dbReference type="EMBL" id="PFG49412.1"/>
    </source>
</evidence>
<dbReference type="SUPFAM" id="SSF46785">
    <property type="entry name" value="Winged helix' DNA-binding domain"/>
    <property type="match status" value="1"/>
</dbReference>
<keyword evidence="3" id="KW-1185">Reference proteome</keyword>
<reference evidence="2 3" key="1">
    <citation type="submission" date="2017-10" db="EMBL/GenBank/DDBJ databases">
        <title>Sequencing the genomes of 1000 actinobacteria strains.</title>
        <authorList>
            <person name="Klenk H.-P."/>
        </authorList>
    </citation>
    <scope>NUCLEOTIDE SEQUENCE [LARGE SCALE GENOMIC DNA]</scope>
    <source>
        <strain evidence="2 3">DSM 46092</strain>
    </source>
</reference>
<dbReference type="SUPFAM" id="SSF53335">
    <property type="entry name" value="S-adenosyl-L-methionine-dependent methyltransferases"/>
    <property type="match status" value="1"/>
</dbReference>
<organism evidence="2 3">
    <name type="scientific">Amycolatopsis sulphurea</name>
    <dbReference type="NCBI Taxonomy" id="76022"/>
    <lineage>
        <taxon>Bacteria</taxon>
        <taxon>Bacillati</taxon>
        <taxon>Actinomycetota</taxon>
        <taxon>Actinomycetes</taxon>
        <taxon>Pseudonocardiales</taxon>
        <taxon>Pseudonocardiaceae</taxon>
        <taxon>Amycolatopsis</taxon>
    </lineage>
</organism>
<proteinExistence type="predicted"/>
<dbReference type="Pfam" id="PF13649">
    <property type="entry name" value="Methyltransf_25"/>
    <property type="match status" value="1"/>
</dbReference>
<feature type="domain" description="Methyltransferase" evidence="1">
    <location>
        <begin position="170"/>
        <end position="231"/>
    </location>
</feature>
<dbReference type="InterPro" id="IPR029063">
    <property type="entry name" value="SAM-dependent_MTases_sf"/>
</dbReference>
<sequence length="371" mass="39515">MTMIGDRSRDGGRTEDRLVAAIEPLRHLALAHAVYALLDTGLADTLADAPGLSLDDLAARHSFAPDRLLGYLHYLRNEGYVVEQDGGWSLGAPGAEAAVFRPWYQLLVGGYAQTFAALGPTLAADAGWAGRNGGEVGAGACGMSMFDAVPLADRILETVTGPARDTPVTVIDCGCGDGRFLAELARRRPGLRGVGLEPDPAGVALARATAAQPDVRDRMRIQQGGALDAPSVEPPPEGPVVYLAAFVLQEVLEQDGEDAVVELLATVTADRDDVWWLVLEVDHQPDDPRLREGLGRAFYNPYYLIHAITEQRLMDVAAWSALFDRAGLECVVDADPDPDIDSTGLLPGMLLRRARSAASTQSPTADGSRQA</sequence>